<keyword evidence="6 7" id="KW-0539">Nucleus</keyword>
<reference evidence="12" key="1">
    <citation type="submission" date="2025-08" db="UniProtKB">
        <authorList>
            <consortium name="RefSeq"/>
        </authorList>
    </citation>
    <scope>IDENTIFICATION</scope>
</reference>
<evidence type="ECO:0000256" key="2">
    <source>
        <dbReference type="ARBA" id="ARBA00009107"/>
    </source>
</evidence>
<feature type="compositionally biased region" description="Polar residues" evidence="9">
    <location>
        <begin position="53"/>
        <end position="76"/>
    </location>
</feature>
<dbReference type="GO" id="GO:0005634">
    <property type="term" value="C:nucleus"/>
    <property type="evidence" value="ECO:0007669"/>
    <property type="project" value="UniProtKB-SubCell"/>
</dbReference>
<dbReference type="AlphaFoldDB" id="A0AAJ6QUC6"/>
<dbReference type="FunFam" id="1.10.10.60:FF:000193">
    <property type="entry name" value="Ultrabithorax, isoform C"/>
    <property type="match status" value="1"/>
</dbReference>
<feature type="region of interest" description="Disordered" evidence="9">
    <location>
        <begin position="277"/>
        <end position="297"/>
    </location>
</feature>
<evidence type="ECO:0000256" key="5">
    <source>
        <dbReference type="ARBA" id="ARBA00023155"/>
    </source>
</evidence>
<evidence type="ECO:0000256" key="8">
    <source>
        <dbReference type="RuleBase" id="RU000682"/>
    </source>
</evidence>
<dbReference type="PANTHER" id="PTHR45659:SF4">
    <property type="entry name" value="HOMEOBOX PROTEIN ABDOMINAL-A"/>
    <property type="match status" value="1"/>
</dbReference>
<dbReference type="SUPFAM" id="SSF46689">
    <property type="entry name" value="Homeodomain-like"/>
    <property type="match status" value="1"/>
</dbReference>
<feature type="DNA-binding region" description="Homeobox" evidence="7">
    <location>
        <begin position="204"/>
        <end position="263"/>
    </location>
</feature>
<dbReference type="InterPro" id="IPR050296">
    <property type="entry name" value="Antp_homeobox"/>
</dbReference>
<dbReference type="PRINTS" id="PR00024">
    <property type="entry name" value="HOMEOBOX"/>
</dbReference>
<feature type="region of interest" description="Disordered" evidence="9">
    <location>
        <begin position="142"/>
        <end position="165"/>
    </location>
</feature>
<evidence type="ECO:0000313" key="11">
    <source>
        <dbReference type="Proteomes" id="UP000694867"/>
    </source>
</evidence>
<keyword evidence="5 7" id="KW-0371">Homeobox</keyword>
<dbReference type="GeneID" id="100905628"/>
<dbReference type="GO" id="GO:0009952">
    <property type="term" value="P:anterior/posterior pattern specification"/>
    <property type="evidence" value="ECO:0007669"/>
    <property type="project" value="TreeGrafter"/>
</dbReference>
<organism evidence="11 12">
    <name type="scientific">Galendromus occidentalis</name>
    <name type="common">western predatory mite</name>
    <dbReference type="NCBI Taxonomy" id="34638"/>
    <lineage>
        <taxon>Eukaryota</taxon>
        <taxon>Metazoa</taxon>
        <taxon>Ecdysozoa</taxon>
        <taxon>Arthropoda</taxon>
        <taxon>Chelicerata</taxon>
        <taxon>Arachnida</taxon>
        <taxon>Acari</taxon>
        <taxon>Parasitiformes</taxon>
        <taxon>Mesostigmata</taxon>
        <taxon>Gamasina</taxon>
        <taxon>Phytoseioidea</taxon>
        <taxon>Phytoseiidae</taxon>
        <taxon>Typhlodrominae</taxon>
        <taxon>Galendromus</taxon>
    </lineage>
</organism>
<dbReference type="Pfam" id="PF00046">
    <property type="entry name" value="Homeodomain"/>
    <property type="match status" value="1"/>
</dbReference>
<evidence type="ECO:0000256" key="7">
    <source>
        <dbReference type="PROSITE-ProRule" id="PRU00108"/>
    </source>
</evidence>
<dbReference type="RefSeq" id="XP_003744226.2">
    <property type="nucleotide sequence ID" value="XM_003744178.2"/>
</dbReference>
<dbReference type="KEGG" id="goe:100905628"/>
<keyword evidence="3" id="KW-0217">Developmental protein</keyword>
<dbReference type="InterPro" id="IPR017970">
    <property type="entry name" value="Homeobox_CS"/>
</dbReference>
<dbReference type="GO" id="GO:0000981">
    <property type="term" value="F:DNA-binding transcription factor activity, RNA polymerase II-specific"/>
    <property type="evidence" value="ECO:0007669"/>
    <property type="project" value="InterPro"/>
</dbReference>
<feature type="region of interest" description="Disordered" evidence="9">
    <location>
        <begin position="1"/>
        <end position="95"/>
    </location>
</feature>
<dbReference type="Proteomes" id="UP000694867">
    <property type="component" value="Unplaced"/>
</dbReference>
<evidence type="ECO:0000256" key="1">
    <source>
        <dbReference type="ARBA" id="ARBA00004123"/>
    </source>
</evidence>
<accession>A0AAJ6QUC6</accession>
<dbReference type="SMART" id="SM00389">
    <property type="entry name" value="HOX"/>
    <property type="match status" value="1"/>
</dbReference>
<evidence type="ECO:0000259" key="10">
    <source>
        <dbReference type="PROSITE" id="PS50071"/>
    </source>
</evidence>
<dbReference type="InterPro" id="IPR009057">
    <property type="entry name" value="Homeodomain-like_sf"/>
</dbReference>
<protein>
    <submittedName>
        <fullName evidence="12">Homeotic protein ultrabithorax</fullName>
    </submittedName>
</protein>
<sequence>MNAYFEPSATPLGYFGNQAQVNSSPASQNDQYRGFNLLVPPYGSVSSSAAAATNSNGLPTASQPSTPQNGVSSTRPESSERNSPPYETDKSSSYDFKTSSASAAAINSSLGGSLEQKNFMKDFRQDIAALAGWNQSGGNRLGGFDSNWNSGQATSPGGTSVAGVTGGGTNPNTFYPWMAIAGLNSYIARQQAGFPGFLGASGLRRRGRQTYTRYQTLELEKEFHTNHYLTRRRRIEMAHALCLTERQIKIWFQNRRMKLKKEIQAIKELNEQERQAQAAKAASMGINGAGGSGQGTP</sequence>
<gene>
    <name evidence="12" type="primary">LOC100905628</name>
</gene>
<dbReference type="PANTHER" id="PTHR45659">
    <property type="entry name" value="HOMEOBOX PROTEIN HOX"/>
    <property type="match status" value="1"/>
</dbReference>
<evidence type="ECO:0000256" key="6">
    <source>
        <dbReference type="ARBA" id="ARBA00023242"/>
    </source>
</evidence>
<comment type="subcellular location">
    <subcellularLocation>
        <location evidence="1 7 8">Nucleus</location>
    </subcellularLocation>
</comment>
<dbReference type="Gene3D" id="1.10.10.60">
    <property type="entry name" value="Homeodomain-like"/>
    <property type="match status" value="1"/>
</dbReference>
<dbReference type="CDD" id="cd00086">
    <property type="entry name" value="homeodomain"/>
    <property type="match status" value="1"/>
</dbReference>
<name>A0AAJ6QUC6_9ACAR</name>
<feature type="domain" description="Homeobox" evidence="10">
    <location>
        <begin position="202"/>
        <end position="262"/>
    </location>
</feature>
<evidence type="ECO:0000256" key="4">
    <source>
        <dbReference type="ARBA" id="ARBA00023125"/>
    </source>
</evidence>
<evidence type="ECO:0000256" key="3">
    <source>
        <dbReference type="ARBA" id="ARBA00022473"/>
    </source>
</evidence>
<dbReference type="PROSITE" id="PS50071">
    <property type="entry name" value="HOMEOBOX_2"/>
    <property type="match status" value="1"/>
</dbReference>
<comment type="similarity">
    <text evidence="2">Belongs to the Antp homeobox family.</text>
</comment>
<feature type="compositionally biased region" description="Polar residues" evidence="9">
    <location>
        <begin position="17"/>
        <end position="31"/>
    </location>
</feature>
<keyword evidence="4 7" id="KW-0238">DNA-binding</keyword>
<evidence type="ECO:0000256" key="9">
    <source>
        <dbReference type="SAM" id="MobiDB-lite"/>
    </source>
</evidence>
<dbReference type="GO" id="GO:0000978">
    <property type="term" value="F:RNA polymerase II cis-regulatory region sequence-specific DNA binding"/>
    <property type="evidence" value="ECO:0007669"/>
    <property type="project" value="TreeGrafter"/>
</dbReference>
<dbReference type="InterPro" id="IPR001356">
    <property type="entry name" value="HD"/>
</dbReference>
<dbReference type="InterPro" id="IPR020479">
    <property type="entry name" value="HD_metazoa"/>
</dbReference>
<dbReference type="PROSITE" id="PS00027">
    <property type="entry name" value="HOMEOBOX_1"/>
    <property type="match status" value="1"/>
</dbReference>
<feature type="compositionally biased region" description="Gly residues" evidence="9">
    <location>
        <begin position="287"/>
        <end position="297"/>
    </location>
</feature>
<dbReference type="GO" id="GO:0000122">
    <property type="term" value="P:negative regulation of transcription by RNA polymerase II"/>
    <property type="evidence" value="ECO:0007669"/>
    <property type="project" value="TreeGrafter"/>
</dbReference>
<evidence type="ECO:0000313" key="12">
    <source>
        <dbReference type="RefSeq" id="XP_003744226.2"/>
    </source>
</evidence>
<keyword evidence="11" id="KW-1185">Reference proteome</keyword>
<feature type="compositionally biased region" description="Low complexity" evidence="9">
    <location>
        <begin position="154"/>
        <end position="163"/>
    </location>
</feature>
<proteinExistence type="inferred from homology"/>